<dbReference type="Proteomes" id="UP000232722">
    <property type="component" value="Unassembled WGS sequence"/>
</dbReference>
<evidence type="ECO:0000313" key="5">
    <source>
        <dbReference type="EMBL" id="PKC10713.1"/>
    </source>
</evidence>
<comment type="caution">
    <text evidence="2">Lacks conserved residue(s) required for the propagation of feature annotation.</text>
</comment>
<dbReference type="VEuPathDB" id="FungiDB:RhiirA1_401773"/>
<dbReference type="Gene3D" id="3.90.1750.10">
    <property type="entry name" value="Hect, E3 ligase catalytic domains"/>
    <property type="match status" value="1"/>
</dbReference>
<dbReference type="VEuPathDB" id="FungiDB:RhiirFUN_004686"/>
<evidence type="ECO:0000256" key="2">
    <source>
        <dbReference type="PROSITE-ProRule" id="PRU00104"/>
    </source>
</evidence>
<reference evidence="4 6" key="1">
    <citation type="submission" date="2016-04" db="EMBL/GenBank/DDBJ databases">
        <title>Genome analyses suggest a sexual origin of heterokaryosis in a supposedly ancient asexual fungus.</title>
        <authorList>
            <person name="Ropars J."/>
            <person name="Sedzielewska K."/>
            <person name="Noel J."/>
            <person name="Charron P."/>
            <person name="Farinelli L."/>
            <person name="Marton T."/>
            <person name="Kruger M."/>
            <person name="Pelin A."/>
            <person name="Brachmann A."/>
            <person name="Corradi N."/>
        </authorList>
    </citation>
    <scope>NUCLEOTIDE SEQUENCE [LARGE SCALE GENOMIC DNA]</scope>
    <source>
        <strain evidence="4 6">A5</strain>
    </source>
</reference>
<feature type="domain" description="HECT" evidence="3">
    <location>
        <begin position="415"/>
        <end position="535"/>
    </location>
</feature>
<keyword evidence="1 2" id="KW-0833">Ubl conjugation pathway</keyword>
<dbReference type="GO" id="GO:0004842">
    <property type="term" value="F:ubiquitin-protein transferase activity"/>
    <property type="evidence" value="ECO:0007669"/>
    <property type="project" value="InterPro"/>
</dbReference>
<organism evidence="4 6">
    <name type="scientific">Rhizophagus irregularis</name>
    <dbReference type="NCBI Taxonomy" id="588596"/>
    <lineage>
        <taxon>Eukaryota</taxon>
        <taxon>Fungi</taxon>
        <taxon>Fungi incertae sedis</taxon>
        <taxon>Mucoromycota</taxon>
        <taxon>Glomeromycotina</taxon>
        <taxon>Glomeromycetes</taxon>
        <taxon>Glomerales</taxon>
        <taxon>Glomeraceae</taxon>
        <taxon>Rhizophagus</taxon>
    </lineage>
</organism>
<gene>
    <name evidence="5" type="ORF">RhiirA5_414028</name>
    <name evidence="4" type="ORF">RhiirA5_429711</name>
</gene>
<evidence type="ECO:0000313" key="6">
    <source>
        <dbReference type="Proteomes" id="UP000232722"/>
    </source>
</evidence>
<dbReference type="AlphaFoldDB" id="A0A2N0NXY2"/>
<accession>A0A2N0NXY2</accession>
<dbReference type="InterPro" id="IPR035983">
    <property type="entry name" value="Hect_E3_ubiquitin_ligase"/>
</dbReference>
<protein>
    <recommendedName>
        <fullName evidence="3">HECT domain-containing protein</fullName>
    </recommendedName>
</protein>
<proteinExistence type="predicted"/>
<evidence type="ECO:0000256" key="1">
    <source>
        <dbReference type="ARBA" id="ARBA00022786"/>
    </source>
</evidence>
<dbReference type="EMBL" id="LLXJ01002197">
    <property type="protein sequence ID" value="PKB99426.1"/>
    <property type="molecule type" value="Genomic_DNA"/>
</dbReference>
<dbReference type="SUPFAM" id="SSF56204">
    <property type="entry name" value="Hect, E3 ligase catalytic domain"/>
    <property type="match status" value="1"/>
</dbReference>
<dbReference type="EMBL" id="LLXJ01000361">
    <property type="protein sequence ID" value="PKC10713.1"/>
    <property type="molecule type" value="Genomic_DNA"/>
</dbReference>
<evidence type="ECO:0000313" key="4">
    <source>
        <dbReference type="EMBL" id="PKB99426.1"/>
    </source>
</evidence>
<evidence type="ECO:0000259" key="3">
    <source>
        <dbReference type="PROSITE" id="PS50237"/>
    </source>
</evidence>
<dbReference type="VEuPathDB" id="FungiDB:FUN_005396"/>
<reference evidence="4 6" key="2">
    <citation type="submission" date="2017-09" db="EMBL/GenBank/DDBJ databases">
        <title>Extensive intraspecific genome diversity in a model arbuscular mycorrhizal fungus.</title>
        <authorList>
            <person name="Chen E.C."/>
            <person name="Morin E."/>
            <person name="Beaudet D."/>
            <person name="Noel J."/>
            <person name="Ndikumana S."/>
            <person name="Charron P."/>
            <person name="St-Onge C."/>
            <person name="Giorgi J."/>
            <person name="Grigoriev I.V."/>
            <person name="Roux C."/>
            <person name="Martin F.M."/>
            <person name="Corradi N."/>
        </authorList>
    </citation>
    <scope>NUCLEOTIDE SEQUENCE [LARGE SCALE GENOMIC DNA]</scope>
    <source>
        <strain evidence="4 6">A5</strain>
    </source>
</reference>
<name>A0A2N0NXY2_9GLOM</name>
<comment type="caution">
    <text evidence="4">The sequence shown here is derived from an EMBL/GenBank/DDBJ whole genome shotgun (WGS) entry which is preliminary data.</text>
</comment>
<dbReference type="PROSITE" id="PS50237">
    <property type="entry name" value="HECT"/>
    <property type="match status" value="1"/>
</dbReference>
<sequence>MASEILGECKKQGCGCQTFRLINNSSNDEKCYFCDHGSGFHELLSEVDTSIYTLGPCRKNGSCDCRRFKKKITDAEKCIYCNHYFAFHESWNQHTHFSPASTHPAVMLSHMPNNIASEPRFTSVRQELLSSFRPSISIPLNNIQSGQRPRYQRRNISNLQNEQPMKKLKFNYLILLDKVNSTNIPKSNSNLWNSLLEIGFIKQDITLFENTIDRQINDLFPILAGQEWKIYNPSSGKLKDLHNIEKTIEFLKNYSTKYARKLYIGPTERDLTVLNNIINNEHQIQTATRPTRDPSDIEIDIEQESSIQAIVASSETPTMSSAASPETLASPVLMDSDELAAFVNSSPFLDNNIDFIDLTSSTIVDDEQVFENIINDFKNKIVNENQENRSNFINLRRSDKETVFADFIYQIRNWNDLDFINKPFLRIDNEVGIDTGGIFNDSLNKVFENFIDMKDPRFGGEGSFFIGEFSKTISESIIVEFVEEAKIFGDILFLTIVHGGPFPHQINESLIKYCFGYEDNITVNDLGSLNPIMHKLALDINNSSENVDLSLINGFNEWAENNNIQPIQYSSFSINSENLKKLSKKVWYDELVNKRINQLNAIKRQVDKFGFLKFLHDNNITVDILLKYLYNECYLASDFIEKLQFNRNLTEAELSVKQYLIDWISLKDPITIGKLCTLITGFKHPRGTIKVMLLF</sequence>
<dbReference type="InterPro" id="IPR000569">
    <property type="entry name" value="HECT_dom"/>
</dbReference>